<dbReference type="OrthoDB" id="134470at2157"/>
<gene>
    <name evidence="2" type="ORF">HZS54_19950</name>
</gene>
<dbReference type="Proteomes" id="UP000509346">
    <property type="component" value="Chromosome"/>
</dbReference>
<feature type="coiled-coil region" evidence="1">
    <location>
        <begin position="837"/>
        <end position="867"/>
    </location>
</feature>
<evidence type="ECO:0000313" key="3">
    <source>
        <dbReference type="Proteomes" id="UP000509346"/>
    </source>
</evidence>
<evidence type="ECO:0000256" key="1">
    <source>
        <dbReference type="SAM" id="Coils"/>
    </source>
</evidence>
<dbReference type="Pfam" id="PF13809">
    <property type="entry name" value="Tubulin_2"/>
    <property type="match status" value="1"/>
</dbReference>
<dbReference type="Gene3D" id="3.40.50.1440">
    <property type="entry name" value="Tubulin/FtsZ, GTPase domain"/>
    <property type="match status" value="1"/>
</dbReference>
<accession>A0A7D5PB06</accession>
<dbReference type="RefSeq" id="WP_179918803.1">
    <property type="nucleotide sequence ID" value="NZ_CP058909.1"/>
</dbReference>
<dbReference type="InterPro" id="IPR036525">
    <property type="entry name" value="Tubulin/FtsZ_GTPase_sf"/>
</dbReference>
<keyword evidence="3" id="KW-1185">Reference proteome</keyword>
<dbReference type="EMBL" id="CP058909">
    <property type="protein sequence ID" value="QLH83761.1"/>
    <property type="molecule type" value="Genomic_DNA"/>
</dbReference>
<sequence>MARLRAPTHVVFLGGAGTKIGWTLPDQKWFFEALLSDEIDNGPDGNPSDFNAYFVNTDTNETPEDIEDDFDKAAENAKATVDDPLDITIDATTIDLGDIDQNLLHPNNVVNETYIPQIMRELDLEAWWLEENKTVDSLKGLASTGVNRKRGLTKAIHRLGQSDNDPLGDLINDLENSNDTPEVAVVVGFGGGTGSGILIDLAYRIIEQTNGDLTLFGSLPAPSANDGPNEKTNAYAALSELEYLELNDRKLFETIHLLPFDAHVDESAFNKGVLYALLAWYNLDDQPDTRQDFSGGENNGPPKYAPFTLTVPQYARYVTEDVEDTESNLESYVQEKETAIEQEADLLESLEEATAALDPSVRNEIVDDPLQPPQNHEYRLENDQANTLRDEIETLQELLGESYMDRIGYHASGTLHEDILDTFDVSRDQAEWERDAEQRAAVAKDIIERLPNSLGDYTQYRPNDGWKGEEDTLIEIAIEQFSLIKRRAGLYRAANGLELDIPTTVESSIDASEAASEAGDDIELALDPDDAGRSAKVNPFIQELNDEESEKERHKEALDKLIDKHAPARVTMKAENCLQDLEPTLDNYYNLYTDREELVNLVGQLEDEVISKVGIAIAANNPEQVPDEGLDFNDFDELETACNKYDDVTAPDSQRVKSSVRNLVRARREILRAKKMEEDPTEAIKEKARGWIGKTQHQTYKDNYDEAEKMIDDSIIDLPAWDEPWGDTDEIVNGEYFDAGVDNELVSARNQLTETVKRHLKDARTEVSDDPGELQPSDADSNVREFITVVEEDIVVDIDEVKEWLKGGWDGNLPTEFDTFKQQFEDPLEDAFKTVLIEPFEDERDEVENELDKYADVRERLETIQNIRMDKGSDYHQTSDNVRDPLSLSVYESPGQPGPFKNEIEPDNEGFLQSDQNLGEAGILSEEDEKDHLVEELVNMLPGFMNDHFPVKEVELTHSEGTPYDGHLVNSVFLSTAFDGYRPDEVAQIDEIWEDLDRMALDKDDYGASRVPAGDDHDVAMTTFLGGVFLDNLTIFADDCKSEYKETMGRSLWTTITDMEDRHLHLDRVPELAQHQGYGLDGVAYHAERAAAQADGGSQSGVEDRFLPMNSDGGFPTRCDTINVSIEDGKRELLVPSEDELVDKLRKEYYRVVGFPSSVDRDADKE</sequence>
<name>A0A7D5PB06_9EURY</name>
<organism evidence="2 3">
    <name type="scientific">Halosimplex pelagicum</name>
    <dbReference type="NCBI Taxonomy" id="869886"/>
    <lineage>
        <taxon>Archaea</taxon>
        <taxon>Methanobacteriati</taxon>
        <taxon>Methanobacteriota</taxon>
        <taxon>Stenosarchaea group</taxon>
        <taxon>Halobacteria</taxon>
        <taxon>Halobacteriales</taxon>
        <taxon>Haloarculaceae</taxon>
        <taxon>Halosimplex</taxon>
    </lineage>
</organism>
<dbReference type="SUPFAM" id="SSF52490">
    <property type="entry name" value="Tubulin nucleotide-binding domain-like"/>
    <property type="match status" value="1"/>
</dbReference>
<dbReference type="GeneID" id="56084913"/>
<dbReference type="AlphaFoldDB" id="A0A7D5PB06"/>
<dbReference type="InterPro" id="IPR025904">
    <property type="entry name" value="Tubulin-like"/>
</dbReference>
<protein>
    <submittedName>
        <fullName evidence="2">Uncharacterized protein</fullName>
    </submittedName>
</protein>
<feature type="coiled-coil region" evidence="1">
    <location>
        <begin position="322"/>
        <end position="353"/>
    </location>
</feature>
<dbReference type="KEGG" id="hpel:HZS54_19950"/>
<evidence type="ECO:0000313" key="2">
    <source>
        <dbReference type="EMBL" id="QLH83761.1"/>
    </source>
</evidence>
<proteinExistence type="predicted"/>
<keyword evidence="1" id="KW-0175">Coiled coil</keyword>
<reference evidence="2 3" key="1">
    <citation type="submission" date="2020-07" db="EMBL/GenBank/DDBJ databases">
        <title>Halosimplex litoreum sp. nov. and Halosimplex rubrum sp. nov., isolated from different salt environments.</title>
        <authorList>
            <person name="Cui H."/>
        </authorList>
    </citation>
    <scope>NUCLEOTIDE SEQUENCE [LARGE SCALE GENOMIC DNA]</scope>
    <source>
        <strain evidence="2 3">R2</strain>
    </source>
</reference>